<dbReference type="InterPro" id="IPR017972">
    <property type="entry name" value="Cyt_P450_CS"/>
</dbReference>
<dbReference type="PANTHER" id="PTHR24302:SF15">
    <property type="entry name" value="FATTY-ACID PEROXYGENASE"/>
    <property type="match status" value="1"/>
</dbReference>
<evidence type="ECO:0000256" key="6">
    <source>
        <dbReference type="ARBA" id="ARBA00043906"/>
    </source>
</evidence>
<dbReference type="Gene3D" id="1.10.630.10">
    <property type="entry name" value="Cytochrome P450"/>
    <property type="match status" value="1"/>
</dbReference>
<dbReference type="GO" id="GO:0016705">
    <property type="term" value="F:oxidoreductase activity, acting on paired donors, with incorporation or reduction of molecular oxygen"/>
    <property type="evidence" value="ECO:0007669"/>
    <property type="project" value="InterPro"/>
</dbReference>
<evidence type="ECO:0000256" key="1">
    <source>
        <dbReference type="ARBA" id="ARBA00010617"/>
    </source>
</evidence>
<keyword evidence="2 7" id="KW-0349">Heme</keyword>
<dbReference type="PRINTS" id="PR00385">
    <property type="entry name" value="P450"/>
</dbReference>
<feature type="non-terminal residue" evidence="10">
    <location>
        <position position="1"/>
    </location>
</feature>
<dbReference type="AlphaFoldDB" id="A0AAD5SV45"/>
<feature type="binding site" description="axial binding residue" evidence="7">
    <location>
        <position position="457"/>
    </location>
    <ligand>
        <name>heme</name>
        <dbReference type="ChEBI" id="CHEBI:30413"/>
    </ligand>
    <ligandPart>
        <name>Fe</name>
        <dbReference type="ChEBI" id="CHEBI:18248"/>
    </ligandPart>
</feature>
<dbReference type="Proteomes" id="UP001211907">
    <property type="component" value="Unassembled WGS sequence"/>
</dbReference>
<comment type="cofactor">
    <cofactor evidence="7">
        <name>heme</name>
        <dbReference type="ChEBI" id="CHEBI:30413"/>
    </cofactor>
</comment>
<evidence type="ECO:0000256" key="9">
    <source>
        <dbReference type="SAM" id="Phobius"/>
    </source>
</evidence>
<comment type="caution">
    <text evidence="10">The sequence shown here is derived from an EMBL/GenBank/DDBJ whole genome shotgun (WGS) entry which is preliminary data.</text>
</comment>
<keyword evidence="11" id="KW-1185">Reference proteome</keyword>
<dbReference type="EMBL" id="JADGJH010001987">
    <property type="protein sequence ID" value="KAJ3105732.1"/>
    <property type="molecule type" value="Genomic_DNA"/>
</dbReference>
<reference evidence="10" key="1">
    <citation type="submission" date="2020-05" db="EMBL/GenBank/DDBJ databases">
        <title>Phylogenomic resolution of chytrid fungi.</title>
        <authorList>
            <person name="Stajich J.E."/>
            <person name="Amses K."/>
            <person name="Simmons R."/>
            <person name="Seto K."/>
            <person name="Myers J."/>
            <person name="Bonds A."/>
            <person name="Quandt C.A."/>
            <person name="Barry K."/>
            <person name="Liu P."/>
            <person name="Grigoriev I."/>
            <person name="Longcore J.E."/>
            <person name="James T.Y."/>
        </authorList>
    </citation>
    <scope>NUCLEOTIDE SEQUENCE</scope>
    <source>
        <strain evidence="10">JEL0513</strain>
    </source>
</reference>
<name>A0AAD5SV45_9FUNG</name>
<evidence type="ECO:0000256" key="3">
    <source>
        <dbReference type="ARBA" id="ARBA00022723"/>
    </source>
</evidence>
<dbReference type="PROSITE" id="PS00086">
    <property type="entry name" value="CYTOCHROME_P450"/>
    <property type="match status" value="1"/>
</dbReference>
<keyword evidence="9" id="KW-0472">Membrane</keyword>
<evidence type="ECO:0000256" key="5">
    <source>
        <dbReference type="ARBA" id="ARBA00023004"/>
    </source>
</evidence>
<evidence type="ECO:0000313" key="11">
    <source>
        <dbReference type="Proteomes" id="UP001211907"/>
    </source>
</evidence>
<dbReference type="InterPro" id="IPR050705">
    <property type="entry name" value="Cytochrome_P450_3A"/>
</dbReference>
<dbReference type="GO" id="GO:0008395">
    <property type="term" value="F:steroid hydroxylase activity"/>
    <property type="evidence" value="ECO:0007669"/>
    <property type="project" value="TreeGrafter"/>
</dbReference>
<feature type="transmembrane region" description="Helical" evidence="9">
    <location>
        <begin position="24"/>
        <end position="42"/>
    </location>
</feature>
<comment type="similarity">
    <text evidence="1 8">Belongs to the cytochrome P450 family.</text>
</comment>
<keyword evidence="8" id="KW-0503">Monooxygenase</keyword>
<keyword evidence="4 8" id="KW-0560">Oxidoreductase</keyword>
<dbReference type="CDD" id="cd00302">
    <property type="entry name" value="cytochrome_P450"/>
    <property type="match status" value="1"/>
</dbReference>
<evidence type="ECO:0008006" key="12">
    <source>
        <dbReference type="Google" id="ProtNLM"/>
    </source>
</evidence>
<dbReference type="Pfam" id="PF00067">
    <property type="entry name" value="p450"/>
    <property type="match status" value="1"/>
</dbReference>
<keyword evidence="3 7" id="KW-0479">Metal-binding</keyword>
<keyword evidence="5 7" id="KW-0408">Iron</keyword>
<evidence type="ECO:0000256" key="4">
    <source>
        <dbReference type="ARBA" id="ARBA00023002"/>
    </source>
</evidence>
<sequence>MIVEPILQTVAKAAAILHTTPGQLGIGTAVILSSFFVIFAILPGSAPTIQVKEIPGPSGHPLIGSLFELARCGRNGKRHELVSRWKADYGPIFKVKMLGATIVFVTDPMFVHNLLTDMNTFSRAGSLEIAATGIADNALFVLASGEKWKHHRKNLQKAFSPGQTRLAAKITHDRTLSLIVKLKQAYSNKGHLEVDIHEAFTCLTLDIIGIILFSHNFNAVDNYFSDKENVFSEVLKKTIKILEQRISCPTILWPLFGIGKNSPQVLKIRKYFEELLKEIKQEKRDESDQVDILKLLMDTDAENVQKFTENEVFGEVIGFILAGHETTSNTLAFIALELSRNMGIQAKLKKEIKTVLARVGTASVENISEFKFLDQVIKESQRLHTVATVVVRRSSQAIEHDGYLIPANAKICGSIREIHLDPQFWAEPTVFNPDRWNDGDSIVPNSFLPFGDGPHKCIGQKIAIVEMK</sequence>
<gene>
    <name evidence="10" type="ORF">HK100_003825</name>
</gene>
<dbReference type="GO" id="GO:0005506">
    <property type="term" value="F:iron ion binding"/>
    <property type="evidence" value="ECO:0007669"/>
    <property type="project" value="InterPro"/>
</dbReference>
<protein>
    <recommendedName>
        <fullName evidence="12">Cytochrome P450</fullName>
    </recommendedName>
</protein>
<accession>A0AAD5SV45</accession>
<dbReference type="InterPro" id="IPR002401">
    <property type="entry name" value="Cyt_P450_E_grp-I"/>
</dbReference>
<dbReference type="PANTHER" id="PTHR24302">
    <property type="entry name" value="CYTOCHROME P450 FAMILY 3"/>
    <property type="match status" value="1"/>
</dbReference>
<dbReference type="SUPFAM" id="SSF48264">
    <property type="entry name" value="Cytochrome P450"/>
    <property type="match status" value="1"/>
</dbReference>
<keyword evidence="9" id="KW-1133">Transmembrane helix</keyword>
<evidence type="ECO:0000256" key="7">
    <source>
        <dbReference type="PIRSR" id="PIRSR602401-1"/>
    </source>
</evidence>
<dbReference type="InterPro" id="IPR036396">
    <property type="entry name" value="Cyt_P450_sf"/>
</dbReference>
<evidence type="ECO:0000256" key="2">
    <source>
        <dbReference type="ARBA" id="ARBA00022617"/>
    </source>
</evidence>
<dbReference type="PRINTS" id="PR00463">
    <property type="entry name" value="EP450I"/>
</dbReference>
<organism evidence="10 11">
    <name type="scientific">Physocladia obscura</name>
    <dbReference type="NCBI Taxonomy" id="109957"/>
    <lineage>
        <taxon>Eukaryota</taxon>
        <taxon>Fungi</taxon>
        <taxon>Fungi incertae sedis</taxon>
        <taxon>Chytridiomycota</taxon>
        <taxon>Chytridiomycota incertae sedis</taxon>
        <taxon>Chytridiomycetes</taxon>
        <taxon>Chytridiales</taxon>
        <taxon>Chytriomycetaceae</taxon>
        <taxon>Physocladia</taxon>
    </lineage>
</organism>
<evidence type="ECO:0000313" key="10">
    <source>
        <dbReference type="EMBL" id="KAJ3105732.1"/>
    </source>
</evidence>
<keyword evidence="9" id="KW-0812">Transmembrane</keyword>
<dbReference type="GO" id="GO:0020037">
    <property type="term" value="F:heme binding"/>
    <property type="evidence" value="ECO:0007669"/>
    <property type="project" value="InterPro"/>
</dbReference>
<proteinExistence type="inferred from homology"/>
<dbReference type="InterPro" id="IPR001128">
    <property type="entry name" value="Cyt_P450"/>
</dbReference>
<comment type="function">
    <text evidence="6">Cytochromes P450 are a group of heme-thiolate monooxygenases. They oxidize a variety of structurally unrelated compounds, including steroids, fatty acids, and xenobiotics.</text>
</comment>
<evidence type="ECO:0000256" key="8">
    <source>
        <dbReference type="RuleBase" id="RU000461"/>
    </source>
</evidence>